<proteinExistence type="predicted"/>
<name>A0ABM1F845_PRICU</name>
<protein>
    <submittedName>
        <fullName evidence="3">Uncharacterized protein LOC106820618 isoform X2</fullName>
    </submittedName>
</protein>
<dbReference type="GeneID" id="106820618"/>
<dbReference type="Proteomes" id="UP000695022">
    <property type="component" value="Unplaced"/>
</dbReference>
<accession>A0ABM1F845</accession>
<feature type="chain" id="PRO_5045939141" evidence="1">
    <location>
        <begin position="21"/>
        <end position="141"/>
    </location>
</feature>
<keyword evidence="2" id="KW-1185">Reference proteome</keyword>
<reference evidence="3" key="1">
    <citation type="submission" date="2025-08" db="UniProtKB">
        <authorList>
            <consortium name="RefSeq"/>
        </authorList>
    </citation>
    <scope>IDENTIFICATION</scope>
</reference>
<keyword evidence="1" id="KW-0732">Signal</keyword>
<evidence type="ECO:0000313" key="3">
    <source>
        <dbReference type="RefSeq" id="XP_014680616.1"/>
    </source>
</evidence>
<feature type="signal peptide" evidence="1">
    <location>
        <begin position="1"/>
        <end position="20"/>
    </location>
</feature>
<gene>
    <name evidence="3" type="primary">LOC106820618</name>
</gene>
<evidence type="ECO:0000256" key="1">
    <source>
        <dbReference type="SAM" id="SignalP"/>
    </source>
</evidence>
<organism evidence="2 3">
    <name type="scientific">Priapulus caudatus</name>
    <name type="common">Priapulid worm</name>
    <dbReference type="NCBI Taxonomy" id="37621"/>
    <lineage>
        <taxon>Eukaryota</taxon>
        <taxon>Metazoa</taxon>
        <taxon>Ecdysozoa</taxon>
        <taxon>Scalidophora</taxon>
        <taxon>Priapulida</taxon>
        <taxon>Priapulimorpha</taxon>
        <taxon>Priapulimorphida</taxon>
        <taxon>Priapulidae</taxon>
        <taxon>Priapulus</taxon>
    </lineage>
</organism>
<evidence type="ECO:0000313" key="2">
    <source>
        <dbReference type="Proteomes" id="UP000695022"/>
    </source>
</evidence>
<dbReference type="RefSeq" id="XP_014680616.1">
    <property type="nucleotide sequence ID" value="XM_014825130.1"/>
</dbReference>
<sequence>MARALLKLLFACCMIKCAQFTTTSTPATNTTSGGPVANVYTSEPVAESSFDQEQAANSGSNAQIGATFAIVNIINDRVARIEKQIGAMGRTLQSLEQKCETLNGMTLAETMIDFLEQHFGGTRKRQVIPCYTLHRYIPVSP</sequence>